<evidence type="ECO:0000313" key="2">
    <source>
        <dbReference type="Proteomes" id="UP000507245"/>
    </source>
</evidence>
<name>A0A6J5WK77_PRUAR</name>
<reference evidence="2" key="1">
    <citation type="journal article" date="2020" name="Genome Biol.">
        <title>Gamete binning: chromosome-level and haplotype-resolved genome assembly enabled by high-throughput single-cell sequencing of gamete genomes.</title>
        <authorList>
            <person name="Campoy J.A."/>
            <person name="Sun H."/>
            <person name="Goel M."/>
            <person name="Jiao W.-B."/>
            <person name="Folz-Donahue K."/>
            <person name="Wang N."/>
            <person name="Rubio M."/>
            <person name="Liu C."/>
            <person name="Kukat C."/>
            <person name="Ruiz D."/>
            <person name="Huettel B."/>
            <person name="Schneeberger K."/>
        </authorList>
    </citation>
    <scope>NUCLEOTIDE SEQUENCE [LARGE SCALE GENOMIC DNA]</scope>
    <source>
        <strain evidence="2">cv. Rojo Pasion</strain>
    </source>
</reference>
<protein>
    <submittedName>
        <fullName evidence="1">Uncharacterized protein</fullName>
    </submittedName>
</protein>
<dbReference type="Proteomes" id="UP000507245">
    <property type="component" value="Unassembled WGS sequence"/>
</dbReference>
<gene>
    <name evidence="1" type="ORF">ORAREDHAP_LOCUS17517</name>
</gene>
<accession>A0A6J5WK77</accession>
<keyword evidence="2" id="KW-1185">Reference proteome</keyword>
<dbReference type="EMBL" id="CAEKKB010000002">
    <property type="protein sequence ID" value="CAB4301949.1"/>
    <property type="molecule type" value="Genomic_DNA"/>
</dbReference>
<evidence type="ECO:0000313" key="1">
    <source>
        <dbReference type="EMBL" id="CAB4301949.1"/>
    </source>
</evidence>
<sequence length="61" mass="6603">MLLEREKSLAQAPGFRLQASGFRLQAPGSSHVKESIKIRFVIVARGEASSLPLNLNSGPQI</sequence>
<dbReference type="AlphaFoldDB" id="A0A6J5WK77"/>
<organism evidence="1 2">
    <name type="scientific">Prunus armeniaca</name>
    <name type="common">Apricot</name>
    <name type="synonym">Armeniaca vulgaris</name>
    <dbReference type="NCBI Taxonomy" id="36596"/>
    <lineage>
        <taxon>Eukaryota</taxon>
        <taxon>Viridiplantae</taxon>
        <taxon>Streptophyta</taxon>
        <taxon>Embryophyta</taxon>
        <taxon>Tracheophyta</taxon>
        <taxon>Spermatophyta</taxon>
        <taxon>Magnoliopsida</taxon>
        <taxon>eudicotyledons</taxon>
        <taxon>Gunneridae</taxon>
        <taxon>Pentapetalae</taxon>
        <taxon>rosids</taxon>
        <taxon>fabids</taxon>
        <taxon>Rosales</taxon>
        <taxon>Rosaceae</taxon>
        <taxon>Amygdaloideae</taxon>
        <taxon>Amygdaleae</taxon>
        <taxon>Prunus</taxon>
    </lineage>
</organism>
<proteinExistence type="predicted"/>